<protein>
    <recommendedName>
        <fullName evidence="12">ABC-type antimicrobial peptide transport system, permease component</fullName>
    </recommendedName>
</protein>
<feature type="transmembrane region" description="Helical" evidence="7">
    <location>
        <begin position="274"/>
        <end position="293"/>
    </location>
</feature>
<comment type="subcellular location">
    <subcellularLocation>
        <location evidence="1">Cell membrane</location>
        <topology evidence="1">Multi-pass membrane protein</topology>
    </subcellularLocation>
</comment>
<comment type="caution">
    <text evidence="10">The sequence shown here is derived from an EMBL/GenBank/DDBJ whole genome shotgun (WGS) entry which is preliminary data.</text>
</comment>
<dbReference type="PANTHER" id="PTHR30489">
    <property type="entry name" value="LIPOPROTEIN-RELEASING SYSTEM TRANSMEMBRANE PROTEIN LOLE"/>
    <property type="match status" value="1"/>
</dbReference>
<evidence type="ECO:0000256" key="5">
    <source>
        <dbReference type="ARBA" id="ARBA00022989"/>
    </source>
</evidence>
<comment type="similarity">
    <text evidence="2">Belongs to the ABC-4 integral membrane protein family. LolC/E subfamily.</text>
</comment>
<organism evidence="10 11">
    <name type="scientific">Salipiger mucosus DSM 16094</name>
    <dbReference type="NCBI Taxonomy" id="1123237"/>
    <lineage>
        <taxon>Bacteria</taxon>
        <taxon>Pseudomonadati</taxon>
        <taxon>Pseudomonadota</taxon>
        <taxon>Alphaproteobacteria</taxon>
        <taxon>Rhodobacterales</taxon>
        <taxon>Roseobacteraceae</taxon>
        <taxon>Salipiger</taxon>
    </lineage>
</organism>
<evidence type="ECO:0000256" key="1">
    <source>
        <dbReference type="ARBA" id="ARBA00004651"/>
    </source>
</evidence>
<keyword evidence="6 7" id="KW-0472">Membrane</keyword>
<evidence type="ECO:0000256" key="6">
    <source>
        <dbReference type="ARBA" id="ARBA00023136"/>
    </source>
</evidence>
<feature type="domain" description="ABC3 transporter permease C-terminal" evidence="8">
    <location>
        <begin position="661"/>
        <end position="769"/>
    </location>
</feature>
<evidence type="ECO:0000313" key="10">
    <source>
        <dbReference type="EMBL" id="EPX76338.1"/>
    </source>
</evidence>
<dbReference type="InterPro" id="IPR025857">
    <property type="entry name" value="MacB_PCD"/>
</dbReference>
<proteinExistence type="inferred from homology"/>
<feature type="transmembrane region" description="Helical" evidence="7">
    <location>
        <begin position="660"/>
        <end position="682"/>
    </location>
</feature>
<feature type="transmembrane region" description="Helical" evidence="7">
    <location>
        <begin position="361"/>
        <end position="382"/>
    </location>
</feature>
<keyword evidence="5 7" id="KW-1133">Transmembrane helix</keyword>
<dbReference type="AlphaFoldDB" id="S9Q9M4"/>
<dbReference type="GO" id="GO:0098797">
    <property type="term" value="C:plasma membrane protein complex"/>
    <property type="evidence" value="ECO:0007669"/>
    <property type="project" value="TreeGrafter"/>
</dbReference>
<dbReference type="EMBL" id="APVH01000054">
    <property type="protein sequence ID" value="EPX76338.1"/>
    <property type="molecule type" value="Genomic_DNA"/>
</dbReference>
<dbReference type="Pfam" id="PF12704">
    <property type="entry name" value="MacB_PCD"/>
    <property type="match status" value="1"/>
</dbReference>
<dbReference type="eggNOG" id="COG0577">
    <property type="taxonomic scope" value="Bacteria"/>
</dbReference>
<evidence type="ECO:0000256" key="2">
    <source>
        <dbReference type="ARBA" id="ARBA00005236"/>
    </source>
</evidence>
<keyword evidence="3" id="KW-1003">Cell membrane</keyword>
<evidence type="ECO:0000256" key="7">
    <source>
        <dbReference type="SAM" id="Phobius"/>
    </source>
</evidence>
<evidence type="ECO:0000259" key="9">
    <source>
        <dbReference type="Pfam" id="PF12704"/>
    </source>
</evidence>
<evidence type="ECO:0008006" key="12">
    <source>
        <dbReference type="Google" id="ProtNLM"/>
    </source>
</evidence>
<dbReference type="OrthoDB" id="5137249at2"/>
<feature type="domain" description="MacB-like periplasmic core" evidence="9">
    <location>
        <begin position="435"/>
        <end position="616"/>
    </location>
</feature>
<feature type="domain" description="ABC3 transporter permease C-terminal" evidence="8">
    <location>
        <begin position="274"/>
        <end position="390"/>
    </location>
</feature>
<feature type="transmembrane region" description="Helical" evidence="7">
    <location>
        <begin position="433"/>
        <end position="457"/>
    </location>
</feature>
<dbReference type="Proteomes" id="UP000015347">
    <property type="component" value="Unassembled WGS sequence"/>
</dbReference>
<sequence length="787" mass="83685">MVGPLDRKLLRDLWRMKGQALAIAVVMALGVMLQVMMSGLVSSLEETRRGYYERYRFAEVFAPVVRAPERLLDRIAALEGVNAVEGRVSGLALLDLPGHAVPVQAQALSLPHGDAPALNAIRLEAGRLFERGHPEEAVLLESFAAAHGLRPGDHLAATMNGARFDFRITGLARSPEFLYAAAPGEMVPDDARFGVLWLSPEAMAAAFDMEGAFNEALVGLARGAGAPGVIEALDRLLAPWGAAGAYDRADQFSNRFVSEEIAGLKDSATTIPPIFMAVAAFLLNIVIARMVQAEREEIGLLKAFGYRSGEIGAHYLKLVLVIALTGAALGCLFGIAAGRGMVQVYLAYFKFPFLVFRLEPAAFALGTLVSVAAAAAGGAVVLRRVFRLQPAEAMRPPAPPDYAFAGRWKGLTRWLDQPSRMVLRRFTRTPFRMAGAVVGITCGMALSVGMLTIHAGFDRAIMLSFDVMDRSDVAVTFTHAVSDKTLLELARHPGIERVEGVRHVAVILRNGRQSHRGSITGLPPEPALTRALTPALHPIAMREDGLVLSTALAAKLGLEVGQDLTVDVREGAQPLLQLPVVGVSDTVLGAPAYMALAGLNRALGEPGRVSGAALRIDTADAEEIFAWLKGMPVVAGVSLKAEARGAFRKLMDEGAGWTRFVMAAVAFVITFGIVYNAARIALAERAHDLASLRVIGFSRGEAAYVLLGELGLVTLLALPLGAGLGAALSYLLAAAYSSEIYTVPVVFRATTFGNAALVVIAGAVISGLLVKRDVDRADLVATLKTRD</sequence>
<gene>
    <name evidence="10" type="ORF">Salmuc_00154</name>
</gene>
<keyword evidence="4 7" id="KW-0812">Transmembrane</keyword>
<evidence type="ECO:0000256" key="3">
    <source>
        <dbReference type="ARBA" id="ARBA00022475"/>
    </source>
</evidence>
<feature type="transmembrane region" description="Helical" evidence="7">
    <location>
        <begin position="752"/>
        <end position="770"/>
    </location>
</feature>
<evidence type="ECO:0000259" key="8">
    <source>
        <dbReference type="Pfam" id="PF02687"/>
    </source>
</evidence>
<evidence type="ECO:0000256" key="4">
    <source>
        <dbReference type="ARBA" id="ARBA00022692"/>
    </source>
</evidence>
<feature type="transmembrane region" description="Helical" evidence="7">
    <location>
        <begin position="314"/>
        <end position="341"/>
    </location>
</feature>
<evidence type="ECO:0000313" key="11">
    <source>
        <dbReference type="Proteomes" id="UP000015347"/>
    </source>
</evidence>
<dbReference type="GO" id="GO:0044874">
    <property type="term" value="P:lipoprotein localization to outer membrane"/>
    <property type="evidence" value="ECO:0007669"/>
    <property type="project" value="TreeGrafter"/>
</dbReference>
<dbReference type="InterPro" id="IPR003838">
    <property type="entry name" value="ABC3_permease_C"/>
</dbReference>
<name>S9Q9M4_9RHOB</name>
<dbReference type="InterPro" id="IPR051447">
    <property type="entry name" value="Lipoprotein-release_system"/>
</dbReference>
<dbReference type="Pfam" id="PF02687">
    <property type="entry name" value="FtsX"/>
    <property type="match status" value="2"/>
</dbReference>
<accession>S9Q9M4</accession>
<keyword evidence="11" id="KW-1185">Reference proteome</keyword>
<reference evidence="11" key="1">
    <citation type="journal article" date="2014" name="Stand. Genomic Sci.">
        <title>Genome sequence of the exopolysaccharide-producing Salipiger mucosus type strain (DSM 16094(T)), a moderately halophilic member of the Roseobacter clade.</title>
        <authorList>
            <person name="Riedel T."/>
            <person name="Spring S."/>
            <person name="Fiebig A."/>
            <person name="Petersen J."/>
            <person name="Kyrpides N.C."/>
            <person name="Goker M."/>
            <person name="Klenk H.P."/>
        </authorList>
    </citation>
    <scope>NUCLEOTIDE SEQUENCE [LARGE SCALE GENOMIC DNA]</scope>
    <source>
        <strain evidence="11">DSM 16094</strain>
    </source>
</reference>
<feature type="transmembrane region" description="Helical" evidence="7">
    <location>
        <begin position="703"/>
        <end position="732"/>
    </location>
</feature>
<dbReference type="HOGENOM" id="CLU_005531_2_0_5"/>
<dbReference type="PANTHER" id="PTHR30489:SF0">
    <property type="entry name" value="LIPOPROTEIN-RELEASING SYSTEM TRANSMEMBRANE PROTEIN LOLE"/>
    <property type="match status" value="1"/>
</dbReference>
<dbReference type="STRING" id="1123237.Salmuc_00154"/>
<dbReference type="RefSeq" id="WP_020043636.1">
    <property type="nucleotide sequence ID" value="NZ_KE557283.1"/>
</dbReference>